<evidence type="ECO:0000259" key="7">
    <source>
        <dbReference type="PROSITE" id="PS51387"/>
    </source>
</evidence>
<evidence type="ECO:0000256" key="6">
    <source>
        <dbReference type="SAM" id="SignalP"/>
    </source>
</evidence>
<dbReference type="GO" id="GO:0071949">
    <property type="term" value="F:FAD binding"/>
    <property type="evidence" value="ECO:0007669"/>
    <property type="project" value="InterPro"/>
</dbReference>
<accession>A0A395SA36</accession>
<evidence type="ECO:0000256" key="2">
    <source>
        <dbReference type="ARBA" id="ARBA00005466"/>
    </source>
</evidence>
<dbReference type="STRING" id="694270.A0A395SA36"/>
<evidence type="ECO:0000313" key="9">
    <source>
        <dbReference type="Proteomes" id="UP000266234"/>
    </source>
</evidence>
<dbReference type="OrthoDB" id="9983560at2759"/>
<feature type="chain" id="PRO_5017276194" evidence="6">
    <location>
        <begin position="21"/>
        <end position="584"/>
    </location>
</feature>
<gene>
    <name evidence="8" type="ORF">FLONG3_7938</name>
</gene>
<dbReference type="InterPro" id="IPR006094">
    <property type="entry name" value="Oxid_FAD_bind_N"/>
</dbReference>
<comment type="caution">
    <text evidence="8">The sequence shown here is derived from an EMBL/GenBank/DDBJ whole genome shotgun (WGS) entry which is preliminary data.</text>
</comment>
<feature type="domain" description="FAD-binding PCMH-type" evidence="7">
    <location>
        <begin position="112"/>
        <end position="295"/>
    </location>
</feature>
<dbReference type="InterPro" id="IPR016169">
    <property type="entry name" value="FAD-bd_PCMH_sub2"/>
</dbReference>
<evidence type="ECO:0000313" key="8">
    <source>
        <dbReference type="EMBL" id="RGP69085.1"/>
    </source>
</evidence>
<dbReference type="Gene3D" id="3.30.465.10">
    <property type="match status" value="2"/>
</dbReference>
<keyword evidence="4" id="KW-0274">FAD</keyword>
<dbReference type="Pfam" id="PF01565">
    <property type="entry name" value="FAD_binding_4"/>
    <property type="match status" value="1"/>
</dbReference>
<sequence>MAPLYHIILSVFFLAPPIFANSSCKAYPGTSDWPSHKTWVRLNGTLNGHLLAPPPPGAVCHKEWPTYNSDICSNVADAWKTYDFHTENPISVIYDQYPNWTCLPDADYPCSDAGYPAYVINATKPEHVKIGVDFARKHNVRLIVKNTGHDYMGRSVAPGSLSLWTHYLKGLAYHKGQFKLYNSKTVIYGDAVTAGAGSQMYDLYTYLDKYNRVVVGGGGKSVGLGGYVTGGGHSLLSPRFGLAVDQVLQMTIVTPRGDILTINEDNHQDLFWAMRGGGGSTFGVITSITLKVYQTPKILASVFTIGTSSEAPFKYDLLAYVLSQFPSLADAGLSGYSSLSPRVANPSPAPGAPKEVAGISGIFTAQDVKDPEYIYKLFKPINETLQKRWPGLVEFTAKSERYPSFLKWYDVYFDQGAAGETNYIVSRLLTKNSLEKDEPKLSRALEQGCLPSGGMIAHLVSGKGVRNAKPRGGSVAANPGWRDTYVHALAGHTFEPLNRTAELEAVQSLIKTWEPFRKLSSAGAYINEALPFEPDWQHTFWGDNYERLLSIKKKVDPDDVFWCFPCVGSEKWEQKANGRLCKVA</sequence>
<keyword evidence="6" id="KW-0732">Signal</keyword>
<dbReference type="InterPro" id="IPR036318">
    <property type="entry name" value="FAD-bd_PCMH-like_sf"/>
</dbReference>
<evidence type="ECO:0000256" key="3">
    <source>
        <dbReference type="ARBA" id="ARBA00022630"/>
    </source>
</evidence>
<dbReference type="Pfam" id="PF08031">
    <property type="entry name" value="BBE"/>
    <property type="match status" value="1"/>
</dbReference>
<reference evidence="8 9" key="1">
    <citation type="journal article" date="2018" name="PLoS Pathog.">
        <title>Evolution of structural diversity of trichothecenes, a family of toxins produced by plant pathogenic and entomopathogenic fungi.</title>
        <authorList>
            <person name="Proctor R.H."/>
            <person name="McCormick S.P."/>
            <person name="Kim H.S."/>
            <person name="Cardoza R.E."/>
            <person name="Stanley A.M."/>
            <person name="Lindo L."/>
            <person name="Kelly A."/>
            <person name="Brown D.W."/>
            <person name="Lee T."/>
            <person name="Vaughan M.M."/>
            <person name="Alexander N.J."/>
            <person name="Busman M."/>
            <person name="Gutierrez S."/>
        </authorList>
    </citation>
    <scope>NUCLEOTIDE SEQUENCE [LARGE SCALE GENOMIC DNA]</scope>
    <source>
        <strain evidence="8 9">NRRL 20695</strain>
    </source>
</reference>
<feature type="signal peptide" evidence="6">
    <location>
        <begin position="1"/>
        <end position="20"/>
    </location>
</feature>
<evidence type="ECO:0000256" key="5">
    <source>
        <dbReference type="ARBA" id="ARBA00023002"/>
    </source>
</evidence>
<comment type="similarity">
    <text evidence="2">Belongs to the oxygen-dependent FAD-linked oxidoreductase family.</text>
</comment>
<dbReference type="AlphaFoldDB" id="A0A395SA36"/>
<dbReference type="PROSITE" id="PS51387">
    <property type="entry name" value="FAD_PCMH"/>
    <property type="match status" value="1"/>
</dbReference>
<proteinExistence type="inferred from homology"/>
<dbReference type="SUPFAM" id="SSF56176">
    <property type="entry name" value="FAD-binding/transporter-associated domain-like"/>
    <property type="match status" value="1"/>
</dbReference>
<keyword evidence="9" id="KW-1185">Reference proteome</keyword>
<dbReference type="EMBL" id="PXOG01000186">
    <property type="protein sequence ID" value="RGP69085.1"/>
    <property type="molecule type" value="Genomic_DNA"/>
</dbReference>
<organism evidence="8 9">
    <name type="scientific">Fusarium longipes</name>
    <dbReference type="NCBI Taxonomy" id="694270"/>
    <lineage>
        <taxon>Eukaryota</taxon>
        <taxon>Fungi</taxon>
        <taxon>Dikarya</taxon>
        <taxon>Ascomycota</taxon>
        <taxon>Pezizomycotina</taxon>
        <taxon>Sordariomycetes</taxon>
        <taxon>Hypocreomycetidae</taxon>
        <taxon>Hypocreales</taxon>
        <taxon>Nectriaceae</taxon>
        <taxon>Fusarium</taxon>
    </lineage>
</organism>
<dbReference type="GO" id="GO:0016491">
    <property type="term" value="F:oxidoreductase activity"/>
    <property type="evidence" value="ECO:0007669"/>
    <property type="project" value="UniProtKB-KW"/>
</dbReference>
<protein>
    <submittedName>
        <fullName evidence="8">6-hydroxy-d-nicotine oxidase</fullName>
    </submittedName>
</protein>
<dbReference type="InterPro" id="IPR016166">
    <property type="entry name" value="FAD-bd_PCMH"/>
</dbReference>
<keyword evidence="3" id="KW-0285">Flavoprotein</keyword>
<evidence type="ECO:0000256" key="1">
    <source>
        <dbReference type="ARBA" id="ARBA00001974"/>
    </source>
</evidence>
<dbReference type="PANTHER" id="PTHR42973:SF39">
    <property type="entry name" value="FAD-BINDING PCMH-TYPE DOMAIN-CONTAINING PROTEIN"/>
    <property type="match status" value="1"/>
</dbReference>
<dbReference type="InterPro" id="IPR012951">
    <property type="entry name" value="BBE"/>
</dbReference>
<dbReference type="Proteomes" id="UP000266234">
    <property type="component" value="Unassembled WGS sequence"/>
</dbReference>
<keyword evidence="5" id="KW-0560">Oxidoreductase</keyword>
<dbReference type="InterPro" id="IPR050416">
    <property type="entry name" value="FAD-linked_Oxidoreductase"/>
</dbReference>
<name>A0A395SA36_9HYPO</name>
<dbReference type="PANTHER" id="PTHR42973">
    <property type="entry name" value="BINDING OXIDOREDUCTASE, PUTATIVE (AFU_ORTHOLOGUE AFUA_1G17690)-RELATED"/>
    <property type="match status" value="1"/>
</dbReference>
<evidence type="ECO:0000256" key="4">
    <source>
        <dbReference type="ARBA" id="ARBA00022827"/>
    </source>
</evidence>
<comment type="cofactor">
    <cofactor evidence="1">
        <name>FAD</name>
        <dbReference type="ChEBI" id="CHEBI:57692"/>
    </cofactor>
</comment>